<reference evidence="1" key="1">
    <citation type="submission" date="2020-08" db="EMBL/GenBank/DDBJ databases">
        <title>Multicomponent nature underlies the extraordinary mechanical properties of spider dragline silk.</title>
        <authorList>
            <person name="Kono N."/>
            <person name="Nakamura H."/>
            <person name="Mori M."/>
            <person name="Yoshida Y."/>
            <person name="Ohtoshi R."/>
            <person name="Malay A.D."/>
            <person name="Moran D.A.P."/>
            <person name="Tomita M."/>
            <person name="Numata K."/>
            <person name="Arakawa K."/>
        </authorList>
    </citation>
    <scope>NUCLEOTIDE SEQUENCE</scope>
</reference>
<name>A0A8X6NPI4_NEPPI</name>
<dbReference type="EMBL" id="BMAW01060121">
    <property type="protein sequence ID" value="GFT24701.1"/>
    <property type="molecule type" value="Genomic_DNA"/>
</dbReference>
<organism evidence="1 2">
    <name type="scientific">Nephila pilipes</name>
    <name type="common">Giant wood spider</name>
    <name type="synonym">Nephila maculata</name>
    <dbReference type="NCBI Taxonomy" id="299642"/>
    <lineage>
        <taxon>Eukaryota</taxon>
        <taxon>Metazoa</taxon>
        <taxon>Ecdysozoa</taxon>
        <taxon>Arthropoda</taxon>
        <taxon>Chelicerata</taxon>
        <taxon>Arachnida</taxon>
        <taxon>Araneae</taxon>
        <taxon>Araneomorphae</taxon>
        <taxon>Entelegynae</taxon>
        <taxon>Araneoidea</taxon>
        <taxon>Nephilidae</taxon>
        <taxon>Nephila</taxon>
    </lineage>
</organism>
<proteinExistence type="predicted"/>
<evidence type="ECO:0000313" key="1">
    <source>
        <dbReference type="EMBL" id="GFT24701.1"/>
    </source>
</evidence>
<comment type="caution">
    <text evidence="1">The sequence shown here is derived from an EMBL/GenBank/DDBJ whole genome shotgun (WGS) entry which is preliminary data.</text>
</comment>
<accession>A0A8X6NPI4</accession>
<keyword evidence="2" id="KW-1185">Reference proteome</keyword>
<feature type="non-terminal residue" evidence="1">
    <location>
        <position position="62"/>
    </location>
</feature>
<dbReference type="Proteomes" id="UP000887013">
    <property type="component" value="Unassembled WGS sequence"/>
</dbReference>
<gene>
    <name evidence="1" type="ORF">NPIL_166871</name>
</gene>
<evidence type="ECO:0000313" key="2">
    <source>
        <dbReference type="Proteomes" id="UP000887013"/>
    </source>
</evidence>
<dbReference type="AlphaFoldDB" id="A0A8X6NPI4"/>
<sequence>MTLFLGISQIVHFPVEHHDPLISQSSLQIPSTIRLVTGYEWGRVYRIIGPLHALPYLNRHRS</sequence>
<protein>
    <submittedName>
        <fullName evidence="1">Uncharacterized protein</fullName>
    </submittedName>
</protein>